<evidence type="ECO:0008006" key="6">
    <source>
        <dbReference type="Google" id="ProtNLM"/>
    </source>
</evidence>
<evidence type="ECO:0000313" key="4">
    <source>
        <dbReference type="EMBL" id="KQL50308.1"/>
    </source>
</evidence>
<dbReference type="InterPro" id="IPR054515">
    <property type="entry name" value="YgxA-like_substrate-bd"/>
</dbReference>
<comment type="caution">
    <text evidence="4">The sequence shown here is derived from an EMBL/GenBank/DDBJ whole genome shotgun (WGS) entry which is preliminary data.</text>
</comment>
<accession>A0A0Q3WQW7</accession>
<dbReference type="RefSeq" id="WP_055741907.1">
    <property type="nucleotide sequence ID" value="NZ_JAAIWL010000019.1"/>
</dbReference>
<protein>
    <recommendedName>
        <fullName evidence="6">Nucleotidyltransferase-like protein</fullName>
    </recommendedName>
</protein>
<dbReference type="AlphaFoldDB" id="A0A0Q3WQW7"/>
<dbReference type="InterPro" id="IPR029348">
    <property type="entry name" value="NTF-like"/>
</dbReference>
<dbReference type="InterPro" id="IPR036388">
    <property type="entry name" value="WH-like_DNA-bd_sf"/>
</dbReference>
<dbReference type="Gene3D" id="1.20.120.330">
    <property type="entry name" value="Nucleotidyltransferases domain 2"/>
    <property type="match status" value="1"/>
</dbReference>
<dbReference type="Proteomes" id="UP000051888">
    <property type="component" value="Unassembled WGS sequence"/>
</dbReference>
<gene>
    <name evidence="4" type="ORF">AN964_21775</name>
</gene>
<feature type="domain" description="Nucleotidyltransferase-like" evidence="1">
    <location>
        <begin position="1"/>
        <end position="118"/>
    </location>
</feature>
<evidence type="ECO:0000313" key="5">
    <source>
        <dbReference type="Proteomes" id="UP000051888"/>
    </source>
</evidence>
<dbReference type="Pfam" id="PF14540">
    <property type="entry name" value="NTF-like"/>
    <property type="match status" value="1"/>
</dbReference>
<dbReference type="Pfam" id="PF18576">
    <property type="entry name" value="HTH_52"/>
    <property type="match status" value="1"/>
</dbReference>
<organism evidence="4 5">
    <name type="scientific">Heyndrickxia shackletonii</name>
    <dbReference type="NCBI Taxonomy" id="157838"/>
    <lineage>
        <taxon>Bacteria</taxon>
        <taxon>Bacillati</taxon>
        <taxon>Bacillota</taxon>
        <taxon>Bacilli</taxon>
        <taxon>Bacillales</taxon>
        <taxon>Bacillaceae</taxon>
        <taxon>Heyndrickxia</taxon>
    </lineage>
</organism>
<dbReference type="STRING" id="157838.AN964_21775"/>
<dbReference type="OrthoDB" id="2350973at2"/>
<proteinExistence type="predicted"/>
<reference evidence="4 5" key="1">
    <citation type="submission" date="2015-09" db="EMBL/GenBank/DDBJ databases">
        <title>Genome sequencing project for genomic taxonomy and phylogenomics of Bacillus-like bacteria.</title>
        <authorList>
            <person name="Liu B."/>
            <person name="Wang J."/>
            <person name="Zhu Y."/>
            <person name="Liu G."/>
            <person name="Chen Q."/>
            <person name="Chen Z."/>
            <person name="Lan J."/>
            <person name="Che J."/>
            <person name="Ge C."/>
            <person name="Shi H."/>
            <person name="Pan Z."/>
            <person name="Liu X."/>
        </authorList>
    </citation>
    <scope>NUCLEOTIDE SEQUENCE [LARGE SCALE GENOMIC DNA]</scope>
    <source>
        <strain evidence="4 5">LMG 18435</strain>
    </source>
</reference>
<name>A0A0Q3WQW7_9BACI</name>
<evidence type="ECO:0000259" key="2">
    <source>
        <dbReference type="Pfam" id="PF18576"/>
    </source>
</evidence>
<sequence length="291" mass="34676">MEDILRPIYQERASQTNTLGVLIIEKVQNTSAVTDTFDAVLLIVVKDVETPVFIKHYTYEDKKASLHIVREDQLREWLLLGTNRKIVEWILHGKILFDRNEYMNNLRDELQDFPFYNRKVKIGLEFAKLVRRYMEGKAFFDNSQYLDAYNHVAHSLHHLARLAVIEKGFHPEITVWNQVKQMEPEIFKLYEELVTSDEPIEKRLELLFIASEFLIHSRTRFGASHLIEIMKTKDEWTINDLISHPELEHYDVDLSMLLEFLLEKHFIDEVRIQTKGYDIYHRHYCVSKKLL</sequence>
<dbReference type="Pfam" id="PF22339">
    <property type="entry name" value="YgxA-like_sub_bind"/>
    <property type="match status" value="1"/>
</dbReference>
<evidence type="ECO:0000259" key="3">
    <source>
        <dbReference type="Pfam" id="PF22339"/>
    </source>
</evidence>
<evidence type="ECO:0000259" key="1">
    <source>
        <dbReference type="Pfam" id="PF14540"/>
    </source>
</evidence>
<dbReference type="EMBL" id="LJJC01000015">
    <property type="protein sequence ID" value="KQL50308.1"/>
    <property type="molecule type" value="Genomic_DNA"/>
</dbReference>
<dbReference type="InterPro" id="IPR041143">
    <property type="entry name" value="YgxA_HTH"/>
</dbReference>
<dbReference type="Gene3D" id="1.10.10.10">
    <property type="entry name" value="Winged helix-like DNA-binding domain superfamily/Winged helix DNA-binding domain"/>
    <property type="match status" value="1"/>
</dbReference>
<feature type="domain" description="YgxA-like helix-turn-helix" evidence="2">
    <location>
        <begin position="224"/>
        <end position="286"/>
    </location>
</feature>
<feature type="domain" description="YgxA-like substrate binding" evidence="3">
    <location>
        <begin position="119"/>
        <end position="218"/>
    </location>
</feature>
<dbReference type="PATRIC" id="fig|157838.3.peg.4769"/>
<dbReference type="Gene3D" id="3.30.460.10">
    <property type="entry name" value="Beta Polymerase, domain 2"/>
    <property type="match status" value="1"/>
</dbReference>
<keyword evidence="5" id="KW-1185">Reference proteome</keyword>
<dbReference type="InterPro" id="IPR043519">
    <property type="entry name" value="NT_sf"/>
</dbReference>